<dbReference type="PATRIC" id="fig|1458307.3.peg.1865"/>
<proteinExistence type="predicted"/>
<dbReference type="Pfam" id="PF07386">
    <property type="entry name" value="DUF1499"/>
    <property type="match status" value="1"/>
</dbReference>
<dbReference type="Proteomes" id="UP000067444">
    <property type="component" value="Chromosome"/>
</dbReference>
<evidence type="ECO:0000313" key="2">
    <source>
        <dbReference type="Proteomes" id="UP000067444"/>
    </source>
</evidence>
<dbReference type="STRING" id="1458307.OSB_18510"/>
<dbReference type="EMBL" id="CP012160">
    <property type="protein sequence ID" value="AKS46392.1"/>
    <property type="molecule type" value="Genomic_DNA"/>
</dbReference>
<dbReference type="RefSeq" id="WP_049834698.1">
    <property type="nucleotide sequence ID" value="NZ_CP012160.1"/>
</dbReference>
<organism evidence="1 2">
    <name type="scientific">Octadecabacter temperatus</name>
    <dbReference type="NCBI Taxonomy" id="1458307"/>
    <lineage>
        <taxon>Bacteria</taxon>
        <taxon>Pseudomonadati</taxon>
        <taxon>Pseudomonadota</taxon>
        <taxon>Alphaproteobacteria</taxon>
        <taxon>Rhodobacterales</taxon>
        <taxon>Roseobacteraceae</taxon>
        <taxon>Octadecabacter</taxon>
    </lineage>
</organism>
<name>A0A0K0Y6C2_9RHOB</name>
<keyword evidence="2" id="KW-1185">Reference proteome</keyword>
<dbReference type="AlphaFoldDB" id="A0A0K0Y6C2"/>
<gene>
    <name evidence="1" type="ORF">OSB_18510</name>
</gene>
<dbReference type="KEGG" id="otm:OSB_18510"/>
<protein>
    <submittedName>
        <fullName evidence="1">Uncharacterized protein</fullName>
    </submittedName>
</protein>
<dbReference type="InterPro" id="IPR010865">
    <property type="entry name" value="DUF1499"/>
</dbReference>
<reference evidence="1 2" key="1">
    <citation type="journal article" date="2015" name="Genome Announc.">
        <title>Closed Genome Sequence of Octadecabacter temperatus SB1, the First Mesophilic Species of the Genus Octadecabacter.</title>
        <authorList>
            <person name="Voget S."/>
            <person name="Billerbeck S."/>
            <person name="Simon M."/>
            <person name="Daniel R."/>
        </authorList>
    </citation>
    <scope>NUCLEOTIDE SEQUENCE [LARGE SCALE GENOMIC DNA]</scope>
    <source>
        <strain evidence="1 2">SB1</strain>
    </source>
</reference>
<dbReference type="OrthoDB" id="8479024at2"/>
<sequence>MLKYLVLGMLGAVVALGVYVRLAPSNSAQWHKTFYPQPPGQRQSAGGFQIVLNAPAPEATLSQLDTLIMATPRTTRLAGSPEEGTTTYITRSRVFGFPDYTTVWAGPDDTVDGGHGPLLKIEGRLRFGRSDMGVNRARIEGWLTQLSEAQT</sequence>
<accession>A0A0K0Y6C2</accession>
<evidence type="ECO:0000313" key="1">
    <source>
        <dbReference type="EMBL" id="AKS46392.1"/>
    </source>
</evidence>